<keyword evidence="1" id="KW-1133">Transmembrane helix</keyword>
<keyword evidence="1" id="KW-0472">Membrane</keyword>
<sequence length="69" mass="7763">MRNEARLEEYRMRLKAMAGVLDFFGVIGCIVLIIAMIALLANLYSWLVGDLSQTFSDLQKNVTDALLVQ</sequence>
<evidence type="ECO:0000313" key="3">
    <source>
        <dbReference type="Proteomes" id="UP000886819"/>
    </source>
</evidence>
<gene>
    <name evidence="2" type="ORF">IAA66_09070</name>
</gene>
<comment type="caution">
    <text evidence="2">The sequence shown here is derived from an EMBL/GenBank/DDBJ whole genome shotgun (WGS) entry which is preliminary data.</text>
</comment>
<protein>
    <submittedName>
        <fullName evidence="2">Uncharacterized protein</fullName>
    </submittedName>
</protein>
<evidence type="ECO:0000313" key="2">
    <source>
        <dbReference type="EMBL" id="HIQ63714.1"/>
    </source>
</evidence>
<name>A0A9D0YXU6_9FIRM</name>
<accession>A0A9D0YXU6</accession>
<dbReference type="AlphaFoldDB" id="A0A9D0YXU6"/>
<evidence type="ECO:0000256" key="1">
    <source>
        <dbReference type="SAM" id="Phobius"/>
    </source>
</evidence>
<keyword evidence="1" id="KW-0812">Transmembrane</keyword>
<feature type="transmembrane region" description="Helical" evidence="1">
    <location>
        <begin position="21"/>
        <end position="47"/>
    </location>
</feature>
<reference evidence="2" key="2">
    <citation type="journal article" date="2021" name="PeerJ">
        <title>Extensive microbial diversity within the chicken gut microbiome revealed by metagenomics and culture.</title>
        <authorList>
            <person name="Gilroy R."/>
            <person name="Ravi A."/>
            <person name="Getino M."/>
            <person name="Pursley I."/>
            <person name="Horton D.L."/>
            <person name="Alikhan N.F."/>
            <person name="Baker D."/>
            <person name="Gharbi K."/>
            <person name="Hall N."/>
            <person name="Watson M."/>
            <person name="Adriaenssens E.M."/>
            <person name="Foster-Nyarko E."/>
            <person name="Jarju S."/>
            <person name="Secka A."/>
            <person name="Antonio M."/>
            <person name="Oren A."/>
            <person name="Chaudhuri R.R."/>
            <person name="La Ragione R."/>
            <person name="Hildebrand F."/>
            <person name="Pallen M.J."/>
        </authorList>
    </citation>
    <scope>NUCLEOTIDE SEQUENCE</scope>
    <source>
        <strain evidence="2">ChiHile30-977</strain>
    </source>
</reference>
<dbReference type="Proteomes" id="UP000886819">
    <property type="component" value="Unassembled WGS sequence"/>
</dbReference>
<dbReference type="EMBL" id="DVFI01000122">
    <property type="protein sequence ID" value="HIQ63714.1"/>
    <property type="molecule type" value="Genomic_DNA"/>
</dbReference>
<reference evidence="2" key="1">
    <citation type="submission" date="2020-10" db="EMBL/GenBank/DDBJ databases">
        <authorList>
            <person name="Gilroy R."/>
        </authorList>
    </citation>
    <scope>NUCLEOTIDE SEQUENCE</scope>
    <source>
        <strain evidence="2">ChiHile30-977</strain>
    </source>
</reference>
<organism evidence="2 3">
    <name type="scientific">Candidatus Avichristensenella intestinipullorum</name>
    <dbReference type="NCBI Taxonomy" id="2840693"/>
    <lineage>
        <taxon>Bacteria</taxon>
        <taxon>Bacillati</taxon>
        <taxon>Bacillota</taxon>
        <taxon>Clostridia</taxon>
        <taxon>Candidatus Avichristensenella</taxon>
    </lineage>
</organism>
<proteinExistence type="predicted"/>